<protein>
    <submittedName>
        <fullName evidence="2">Uncharacterized protein</fullName>
    </submittedName>
</protein>
<keyword evidence="3" id="KW-1185">Reference proteome</keyword>
<proteinExistence type="predicted"/>
<name>E3Q3A0_COLGM</name>
<dbReference type="AlphaFoldDB" id="E3Q3A0"/>
<accession>E3Q3A0</accession>
<feature type="non-terminal residue" evidence="2">
    <location>
        <position position="1"/>
    </location>
</feature>
<evidence type="ECO:0000313" key="3">
    <source>
        <dbReference type="Proteomes" id="UP000008782"/>
    </source>
</evidence>
<dbReference type="RefSeq" id="XP_008089522.1">
    <property type="nucleotide sequence ID" value="XM_008091331.1"/>
</dbReference>
<feature type="region of interest" description="Disordered" evidence="1">
    <location>
        <begin position="1"/>
        <end position="38"/>
    </location>
</feature>
<feature type="compositionally biased region" description="Polar residues" evidence="1">
    <location>
        <begin position="1"/>
        <end position="14"/>
    </location>
</feature>
<organism evidence="3">
    <name type="scientific">Colletotrichum graminicola (strain M1.001 / M2 / FGSC 10212)</name>
    <name type="common">Maize anthracnose fungus</name>
    <name type="synonym">Glomerella graminicola</name>
    <dbReference type="NCBI Taxonomy" id="645133"/>
    <lineage>
        <taxon>Eukaryota</taxon>
        <taxon>Fungi</taxon>
        <taxon>Dikarya</taxon>
        <taxon>Ascomycota</taxon>
        <taxon>Pezizomycotina</taxon>
        <taxon>Sordariomycetes</taxon>
        <taxon>Hypocreomycetidae</taxon>
        <taxon>Glomerellales</taxon>
        <taxon>Glomerellaceae</taxon>
        <taxon>Colletotrichum</taxon>
        <taxon>Colletotrichum graminicola species complex</taxon>
    </lineage>
</organism>
<gene>
    <name evidence="2" type="ORF">GLRG_00646</name>
</gene>
<evidence type="ECO:0000313" key="2">
    <source>
        <dbReference type="EMBL" id="EFQ25502.1"/>
    </source>
</evidence>
<evidence type="ECO:0000256" key="1">
    <source>
        <dbReference type="SAM" id="MobiDB-lite"/>
    </source>
</evidence>
<dbReference type="EMBL" id="GG697332">
    <property type="protein sequence ID" value="EFQ25502.1"/>
    <property type="molecule type" value="Genomic_DNA"/>
</dbReference>
<reference evidence="3" key="1">
    <citation type="journal article" date="2012" name="Nat. Genet.">
        <title>Lifestyle transitions in plant pathogenic Colletotrichum fungi deciphered by genome and transcriptome analyses.</title>
        <authorList>
            <person name="O'Connell R.J."/>
            <person name="Thon M.R."/>
            <person name="Hacquard S."/>
            <person name="Amyotte S.G."/>
            <person name="Kleemann J."/>
            <person name="Torres M.F."/>
            <person name="Damm U."/>
            <person name="Buiate E.A."/>
            <person name="Epstein L."/>
            <person name="Alkan N."/>
            <person name="Altmueller J."/>
            <person name="Alvarado-Balderrama L."/>
            <person name="Bauser C.A."/>
            <person name="Becker C."/>
            <person name="Birren B.W."/>
            <person name="Chen Z."/>
            <person name="Choi J."/>
            <person name="Crouch J.A."/>
            <person name="Duvick J.P."/>
            <person name="Farman M.A."/>
            <person name="Gan P."/>
            <person name="Heiman D."/>
            <person name="Henrissat B."/>
            <person name="Howard R.J."/>
            <person name="Kabbage M."/>
            <person name="Koch C."/>
            <person name="Kracher B."/>
            <person name="Kubo Y."/>
            <person name="Law A.D."/>
            <person name="Lebrun M.-H."/>
            <person name="Lee Y.-H."/>
            <person name="Miyara I."/>
            <person name="Moore N."/>
            <person name="Neumann U."/>
            <person name="Nordstroem K."/>
            <person name="Panaccione D.G."/>
            <person name="Panstruga R."/>
            <person name="Place M."/>
            <person name="Proctor R.H."/>
            <person name="Prusky D."/>
            <person name="Rech G."/>
            <person name="Reinhardt R."/>
            <person name="Rollins J.A."/>
            <person name="Rounsley S."/>
            <person name="Schardl C.L."/>
            <person name="Schwartz D.C."/>
            <person name="Shenoy N."/>
            <person name="Shirasu K."/>
            <person name="Sikhakolli U.R."/>
            <person name="Stueber K."/>
            <person name="Sukno S.A."/>
            <person name="Sweigard J.A."/>
            <person name="Takano Y."/>
            <person name="Takahara H."/>
            <person name="Trail F."/>
            <person name="van der Does H.C."/>
            <person name="Voll L.M."/>
            <person name="Will I."/>
            <person name="Young S."/>
            <person name="Zeng Q."/>
            <person name="Zhang J."/>
            <person name="Zhou S."/>
            <person name="Dickman M.B."/>
            <person name="Schulze-Lefert P."/>
            <person name="Ver Loren van Themaat E."/>
            <person name="Ma L.-J."/>
            <person name="Vaillancourt L.J."/>
        </authorList>
    </citation>
    <scope>NUCLEOTIDE SEQUENCE [LARGE SCALE GENOMIC DNA]</scope>
    <source>
        <strain evidence="3">M1.001 / M2 / FGSC 10212</strain>
    </source>
</reference>
<dbReference type="HOGENOM" id="CLU_2446590_0_0_1"/>
<sequence>STSYSYVLSSNCPSILQDRSKKEKKKKTPPSGHPPLATAQFSMLPIISHVRSCITNPKPLPCQRAGLRQISSVKKNKSKRSKKISSSNCS</sequence>
<dbReference type="Proteomes" id="UP000008782">
    <property type="component" value="Unassembled WGS sequence"/>
</dbReference>
<feature type="compositionally biased region" description="Basic residues" evidence="1">
    <location>
        <begin position="74"/>
        <end position="83"/>
    </location>
</feature>
<dbReference type="GeneID" id="24406011"/>
<feature type="region of interest" description="Disordered" evidence="1">
    <location>
        <begin position="65"/>
        <end position="90"/>
    </location>
</feature>
<dbReference type="VEuPathDB" id="FungiDB:GLRG_00646"/>